<dbReference type="EMBL" id="CM023473">
    <property type="protein sequence ID" value="KAH7954907.1"/>
    <property type="molecule type" value="Genomic_DNA"/>
</dbReference>
<evidence type="ECO:0000313" key="2">
    <source>
        <dbReference type="Proteomes" id="UP000821865"/>
    </source>
</evidence>
<name>A0ACB8D0X2_DERSI</name>
<dbReference type="Proteomes" id="UP000821865">
    <property type="component" value="Chromosome 4"/>
</dbReference>
<protein>
    <submittedName>
        <fullName evidence="1">Uncharacterized protein</fullName>
    </submittedName>
</protein>
<accession>A0ACB8D0X2</accession>
<gene>
    <name evidence="1" type="ORF">HPB49_022749</name>
</gene>
<proteinExistence type="predicted"/>
<evidence type="ECO:0000313" key="1">
    <source>
        <dbReference type="EMBL" id="KAH7954907.1"/>
    </source>
</evidence>
<keyword evidence="2" id="KW-1185">Reference proteome</keyword>
<organism evidence="1 2">
    <name type="scientific">Dermacentor silvarum</name>
    <name type="common">Tick</name>
    <dbReference type="NCBI Taxonomy" id="543639"/>
    <lineage>
        <taxon>Eukaryota</taxon>
        <taxon>Metazoa</taxon>
        <taxon>Ecdysozoa</taxon>
        <taxon>Arthropoda</taxon>
        <taxon>Chelicerata</taxon>
        <taxon>Arachnida</taxon>
        <taxon>Acari</taxon>
        <taxon>Parasitiformes</taxon>
        <taxon>Ixodida</taxon>
        <taxon>Ixodoidea</taxon>
        <taxon>Ixodidae</taxon>
        <taxon>Rhipicephalinae</taxon>
        <taxon>Dermacentor</taxon>
    </lineage>
</organism>
<sequence>MHSRRRYMPFEDVIILEEVISLNPFDDAAMWVKVAEKLGDLTQVVRNVRSVKERFDLLLVQFLRQDTTNRRKSGTEEEYEAVDRLLQQVADLAREWGYRPPRSAVRSHRVGKGRPACADARVARPKKRVPDIRQSVALKIGTSASKEADNDFGARGQNEATLVYLEARSEQEMHMRMLGHELDRERLALQIRQHEDQMQLQMQQHNDNVRLRELEIELRKTELAAILEERRTSQAYQSAQLELIKTLTEKLQK</sequence>
<reference evidence="1" key="1">
    <citation type="submission" date="2020-05" db="EMBL/GenBank/DDBJ databases">
        <title>Large-scale comparative analyses of tick genomes elucidate their genetic diversity and vector capacities.</title>
        <authorList>
            <person name="Jia N."/>
            <person name="Wang J."/>
            <person name="Shi W."/>
            <person name="Du L."/>
            <person name="Sun Y."/>
            <person name="Zhan W."/>
            <person name="Jiang J."/>
            <person name="Wang Q."/>
            <person name="Zhang B."/>
            <person name="Ji P."/>
            <person name="Sakyi L.B."/>
            <person name="Cui X."/>
            <person name="Yuan T."/>
            <person name="Jiang B."/>
            <person name="Yang W."/>
            <person name="Lam T.T.-Y."/>
            <person name="Chang Q."/>
            <person name="Ding S."/>
            <person name="Wang X."/>
            <person name="Zhu J."/>
            <person name="Ruan X."/>
            <person name="Zhao L."/>
            <person name="Wei J."/>
            <person name="Que T."/>
            <person name="Du C."/>
            <person name="Cheng J."/>
            <person name="Dai P."/>
            <person name="Han X."/>
            <person name="Huang E."/>
            <person name="Gao Y."/>
            <person name="Liu J."/>
            <person name="Shao H."/>
            <person name="Ye R."/>
            <person name="Li L."/>
            <person name="Wei W."/>
            <person name="Wang X."/>
            <person name="Wang C."/>
            <person name="Yang T."/>
            <person name="Huo Q."/>
            <person name="Li W."/>
            <person name="Guo W."/>
            <person name="Chen H."/>
            <person name="Zhou L."/>
            <person name="Ni X."/>
            <person name="Tian J."/>
            <person name="Zhou Y."/>
            <person name="Sheng Y."/>
            <person name="Liu T."/>
            <person name="Pan Y."/>
            <person name="Xia L."/>
            <person name="Li J."/>
            <person name="Zhao F."/>
            <person name="Cao W."/>
        </authorList>
    </citation>
    <scope>NUCLEOTIDE SEQUENCE</scope>
    <source>
        <strain evidence="1">Dsil-2018</strain>
    </source>
</reference>
<comment type="caution">
    <text evidence="1">The sequence shown here is derived from an EMBL/GenBank/DDBJ whole genome shotgun (WGS) entry which is preliminary data.</text>
</comment>